<protein>
    <submittedName>
        <fullName evidence="2">Uncharacterized protein</fullName>
    </submittedName>
</protein>
<dbReference type="Pfam" id="PF11951">
    <property type="entry name" value="Fungal_trans_2"/>
    <property type="match status" value="1"/>
</dbReference>
<accession>A0ABR1GNM3</accession>
<evidence type="ECO:0000256" key="1">
    <source>
        <dbReference type="ARBA" id="ARBA00023242"/>
    </source>
</evidence>
<name>A0ABR1GNM3_9HYPO</name>
<dbReference type="EMBL" id="JAZAVJ010000246">
    <property type="protein sequence ID" value="KAK7403439.1"/>
    <property type="molecule type" value="Genomic_DNA"/>
</dbReference>
<gene>
    <name evidence="2" type="ORF">QQX98_010805</name>
</gene>
<keyword evidence="1" id="KW-0539">Nucleus</keyword>
<dbReference type="InterPro" id="IPR021858">
    <property type="entry name" value="Fun_TF"/>
</dbReference>
<comment type="caution">
    <text evidence="2">The sequence shown here is derived from an EMBL/GenBank/DDBJ whole genome shotgun (WGS) entry which is preliminary data.</text>
</comment>
<evidence type="ECO:0000313" key="3">
    <source>
        <dbReference type="Proteomes" id="UP001498476"/>
    </source>
</evidence>
<proteinExistence type="predicted"/>
<organism evidence="2 3">
    <name type="scientific">Neonectria punicea</name>
    <dbReference type="NCBI Taxonomy" id="979145"/>
    <lineage>
        <taxon>Eukaryota</taxon>
        <taxon>Fungi</taxon>
        <taxon>Dikarya</taxon>
        <taxon>Ascomycota</taxon>
        <taxon>Pezizomycotina</taxon>
        <taxon>Sordariomycetes</taxon>
        <taxon>Hypocreomycetidae</taxon>
        <taxon>Hypocreales</taxon>
        <taxon>Nectriaceae</taxon>
        <taxon>Neonectria</taxon>
    </lineage>
</organism>
<sequence length="454" mass="51283">MLMGGIKRWRLLQGYLLSLGSKNSTVRDALLCLEDVLARDDCNQTMRSAVDAGRISRRYEAARDHVIKVASGEKLDNQELDEMLAALYLLAWIQVIRPKGPQCSDSMFPSDQADIIIGSARKWSWYSRQLLSGFNSLDSKATHLGGSPLLSPKALAIVSRHPIQIISCEYEELKESSVEDQDGFQSMAGSSVTDVSDHGGSTTSNPAWKTVDVKEMVLRAILQPAAEWYLQTQAYFRDIGSLDKHQRSRFTPDDELEVTLLGRQIESELRVLWAERPSIVSLTAAELSKTVSPDLATRLEEVFSVYLASYWILFVYLHRICWWHLDHTPTVQDALTETWNFFQSSYSEDGCFKTVHPALMWPVFVFGAECPDEGRRKWAVEQIKRLAVPRPVLELEVEKLEMLPAFRLSHGATQNAQRAALLLETLIAKQRSTGTRVDDRDLAMELFGCHFSIV</sequence>
<dbReference type="Proteomes" id="UP001498476">
    <property type="component" value="Unassembled WGS sequence"/>
</dbReference>
<reference evidence="2 3" key="1">
    <citation type="journal article" date="2025" name="Microbiol. Resour. Announc.">
        <title>Draft genome sequences for Neonectria magnoliae and Neonectria punicea, canker pathogens of Liriodendron tulipifera and Acer saccharum in West Virginia.</title>
        <authorList>
            <person name="Petronek H.M."/>
            <person name="Kasson M.T."/>
            <person name="Metheny A.M."/>
            <person name="Stauder C.M."/>
            <person name="Lovett B."/>
            <person name="Lynch S.C."/>
            <person name="Garnas J.R."/>
            <person name="Kasson L.R."/>
            <person name="Stajich J.E."/>
        </authorList>
    </citation>
    <scope>NUCLEOTIDE SEQUENCE [LARGE SCALE GENOMIC DNA]</scope>
    <source>
        <strain evidence="2 3">NRRL 64653</strain>
    </source>
</reference>
<evidence type="ECO:0000313" key="2">
    <source>
        <dbReference type="EMBL" id="KAK7403439.1"/>
    </source>
</evidence>
<keyword evidence="3" id="KW-1185">Reference proteome</keyword>